<feature type="transmembrane region" description="Helical" evidence="8">
    <location>
        <begin position="61"/>
        <end position="83"/>
    </location>
</feature>
<dbReference type="InterPro" id="IPR001594">
    <property type="entry name" value="Palmitoyltrfase_DHHC"/>
</dbReference>
<keyword evidence="7 8" id="KW-0012">Acyltransferase</keyword>
<evidence type="ECO:0000256" key="6">
    <source>
        <dbReference type="ARBA" id="ARBA00023136"/>
    </source>
</evidence>
<comment type="subcellular location">
    <subcellularLocation>
        <location evidence="1">Endomembrane system</location>
        <topology evidence="1">Multi-pass membrane protein</topology>
    </subcellularLocation>
</comment>
<dbReference type="OrthoDB" id="4096362at2759"/>
<sequence length="393" mass="44300">MAQPVYKVWKGRNKFLLNGRLVFGPDASSLIVTLLLILVPVVIFCAFVARNLIHEFPTENAGYAVFVAAVVFTVYVLLLLLLTSACDPGIVPRSPHPLEDLSGYDSSASVEVGGRQSLQLPRTKEVFVNGLPVRVKYCETCMIYRPPRCSHCSVCDNCVEKFDHHCPWVGQCIGKRNYRCFFLFVSSSALLCIFVFSMSALYMKFLMDGNGTAWEAVKQSPASVVLMAYCFVLFWFVGGLTSFHLYLIATNQTTYELFRYKAENRINVYDRGCANNYGQVFCAKNESSRINFRAYETEEASKPPSALIQGLLVGDTDEGRREKVEDNLEMGNDLLKISQCPDTEEATDVRSRATDSQPQQLSEVDYALGLESHVSSSKFDRHHSNMRRKNERR</sequence>
<evidence type="ECO:0000256" key="5">
    <source>
        <dbReference type="ARBA" id="ARBA00022989"/>
    </source>
</evidence>
<feature type="compositionally biased region" description="Basic residues" evidence="9">
    <location>
        <begin position="384"/>
        <end position="393"/>
    </location>
</feature>
<dbReference type="PANTHER" id="PTHR22883:SF440">
    <property type="entry name" value="S-ACYLTRANSFERASE"/>
    <property type="match status" value="1"/>
</dbReference>
<dbReference type="InterPro" id="IPR039859">
    <property type="entry name" value="PFA4/ZDH16/20/ERF2-like"/>
</dbReference>
<protein>
    <recommendedName>
        <fullName evidence="8">S-acyltransferase</fullName>
        <ecNumber evidence="8">2.3.1.225</ecNumber>
    </recommendedName>
    <alternativeName>
        <fullName evidence="8">Palmitoyltransferase</fullName>
    </alternativeName>
</protein>
<comment type="similarity">
    <text evidence="2 8">Belongs to the DHHC palmitoyltransferase family.</text>
</comment>
<gene>
    <name evidence="11" type="ORF">GSCOC_T00037528001</name>
</gene>
<dbReference type="GO" id="GO:0005794">
    <property type="term" value="C:Golgi apparatus"/>
    <property type="evidence" value="ECO:0007669"/>
    <property type="project" value="TreeGrafter"/>
</dbReference>
<feature type="transmembrane region" description="Helical" evidence="8">
    <location>
        <begin position="21"/>
        <end position="49"/>
    </location>
</feature>
<accession>A0A068UWD5</accession>
<feature type="transmembrane region" description="Helical" evidence="8">
    <location>
        <begin position="222"/>
        <end position="249"/>
    </location>
</feature>
<reference evidence="12" key="1">
    <citation type="journal article" date="2014" name="Science">
        <title>The coffee genome provides insight into the convergent evolution of caffeine biosynthesis.</title>
        <authorList>
            <person name="Denoeud F."/>
            <person name="Carretero-Paulet L."/>
            <person name="Dereeper A."/>
            <person name="Droc G."/>
            <person name="Guyot R."/>
            <person name="Pietrella M."/>
            <person name="Zheng C."/>
            <person name="Alberti A."/>
            <person name="Anthony F."/>
            <person name="Aprea G."/>
            <person name="Aury J.M."/>
            <person name="Bento P."/>
            <person name="Bernard M."/>
            <person name="Bocs S."/>
            <person name="Campa C."/>
            <person name="Cenci A."/>
            <person name="Combes M.C."/>
            <person name="Crouzillat D."/>
            <person name="Da Silva C."/>
            <person name="Daddiego L."/>
            <person name="De Bellis F."/>
            <person name="Dussert S."/>
            <person name="Garsmeur O."/>
            <person name="Gayraud T."/>
            <person name="Guignon V."/>
            <person name="Jahn K."/>
            <person name="Jamilloux V."/>
            <person name="Joet T."/>
            <person name="Labadie K."/>
            <person name="Lan T."/>
            <person name="Leclercq J."/>
            <person name="Lepelley M."/>
            <person name="Leroy T."/>
            <person name="Li L.T."/>
            <person name="Librado P."/>
            <person name="Lopez L."/>
            <person name="Munoz A."/>
            <person name="Noel B."/>
            <person name="Pallavicini A."/>
            <person name="Perrotta G."/>
            <person name="Poncet V."/>
            <person name="Pot D."/>
            <person name="Priyono X."/>
            <person name="Rigoreau M."/>
            <person name="Rouard M."/>
            <person name="Rozas J."/>
            <person name="Tranchant-Dubreuil C."/>
            <person name="VanBuren R."/>
            <person name="Zhang Q."/>
            <person name="Andrade A.C."/>
            <person name="Argout X."/>
            <person name="Bertrand B."/>
            <person name="de Kochko A."/>
            <person name="Graziosi G."/>
            <person name="Henry R.J."/>
            <person name="Jayarama X."/>
            <person name="Ming R."/>
            <person name="Nagai C."/>
            <person name="Rounsley S."/>
            <person name="Sankoff D."/>
            <person name="Giuliano G."/>
            <person name="Albert V.A."/>
            <person name="Wincker P."/>
            <person name="Lashermes P."/>
        </authorList>
    </citation>
    <scope>NUCLEOTIDE SEQUENCE [LARGE SCALE GENOMIC DNA]</scope>
    <source>
        <strain evidence="12">cv. DH200-94</strain>
    </source>
</reference>
<organism evidence="11 12">
    <name type="scientific">Coffea canephora</name>
    <name type="common">Robusta coffee</name>
    <dbReference type="NCBI Taxonomy" id="49390"/>
    <lineage>
        <taxon>Eukaryota</taxon>
        <taxon>Viridiplantae</taxon>
        <taxon>Streptophyta</taxon>
        <taxon>Embryophyta</taxon>
        <taxon>Tracheophyta</taxon>
        <taxon>Spermatophyta</taxon>
        <taxon>Magnoliopsida</taxon>
        <taxon>eudicotyledons</taxon>
        <taxon>Gunneridae</taxon>
        <taxon>Pentapetalae</taxon>
        <taxon>asterids</taxon>
        <taxon>lamiids</taxon>
        <taxon>Gentianales</taxon>
        <taxon>Rubiaceae</taxon>
        <taxon>Ixoroideae</taxon>
        <taxon>Gardenieae complex</taxon>
        <taxon>Bertiereae - Coffeeae clade</taxon>
        <taxon>Coffeeae</taxon>
        <taxon>Coffea</taxon>
    </lineage>
</organism>
<feature type="region of interest" description="Disordered" evidence="9">
    <location>
        <begin position="342"/>
        <end position="361"/>
    </location>
</feature>
<evidence type="ECO:0000256" key="8">
    <source>
        <dbReference type="RuleBase" id="RU079119"/>
    </source>
</evidence>
<comment type="domain">
    <text evidence="8">The DHHC domain is required for palmitoyltransferase activity.</text>
</comment>
<keyword evidence="6 8" id="KW-0472">Membrane</keyword>
<feature type="region of interest" description="Disordered" evidence="9">
    <location>
        <begin position="372"/>
        <end position="393"/>
    </location>
</feature>
<evidence type="ECO:0000256" key="4">
    <source>
        <dbReference type="ARBA" id="ARBA00022692"/>
    </source>
</evidence>
<dbReference type="Pfam" id="PF01529">
    <property type="entry name" value="DHHC"/>
    <property type="match status" value="1"/>
</dbReference>
<evidence type="ECO:0000313" key="11">
    <source>
        <dbReference type="EMBL" id="CDP12855.1"/>
    </source>
</evidence>
<dbReference type="Proteomes" id="UP000295252">
    <property type="component" value="Chromosome IX"/>
</dbReference>
<evidence type="ECO:0000256" key="7">
    <source>
        <dbReference type="ARBA" id="ARBA00023315"/>
    </source>
</evidence>
<dbReference type="Gramene" id="CDP12855">
    <property type="protein sequence ID" value="CDP12855"/>
    <property type="gene ID" value="GSCOC_T00037528001"/>
</dbReference>
<evidence type="ECO:0000256" key="3">
    <source>
        <dbReference type="ARBA" id="ARBA00022679"/>
    </source>
</evidence>
<keyword evidence="3 8" id="KW-0808">Transferase</keyword>
<keyword evidence="5 8" id="KW-1133">Transmembrane helix</keyword>
<feature type="domain" description="Palmitoyltransferase DHHC" evidence="10">
    <location>
        <begin position="136"/>
        <end position="259"/>
    </location>
</feature>
<dbReference type="PANTHER" id="PTHR22883">
    <property type="entry name" value="ZINC FINGER DHHC DOMAIN CONTAINING PROTEIN"/>
    <property type="match status" value="1"/>
</dbReference>
<dbReference type="GO" id="GO:0006612">
    <property type="term" value="P:protein targeting to membrane"/>
    <property type="evidence" value="ECO:0007669"/>
    <property type="project" value="TreeGrafter"/>
</dbReference>
<dbReference type="STRING" id="49390.A0A068UWD5"/>
<evidence type="ECO:0000259" key="10">
    <source>
        <dbReference type="Pfam" id="PF01529"/>
    </source>
</evidence>
<name>A0A068UWD5_COFCA</name>
<dbReference type="EMBL" id="HG739155">
    <property type="protein sequence ID" value="CDP12855.1"/>
    <property type="molecule type" value="Genomic_DNA"/>
</dbReference>
<comment type="catalytic activity">
    <reaction evidence="8">
        <text>L-cysteinyl-[protein] + hexadecanoyl-CoA = S-hexadecanoyl-L-cysteinyl-[protein] + CoA</text>
        <dbReference type="Rhea" id="RHEA:36683"/>
        <dbReference type="Rhea" id="RHEA-COMP:10131"/>
        <dbReference type="Rhea" id="RHEA-COMP:11032"/>
        <dbReference type="ChEBI" id="CHEBI:29950"/>
        <dbReference type="ChEBI" id="CHEBI:57287"/>
        <dbReference type="ChEBI" id="CHEBI:57379"/>
        <dbReference type="ChEBI" id="CHEBI:74151"/>
        <dbReference type="EC" id="2.3.1.225"/>
    </reaction>
</comment>
<dbReference type="PROSITE" id="PS50216">
    <property type="entry name" value="DHHC"/>
    <property type="match status" value="1"/>
</dbReference>
<dbReference type="PhylomeDB" id="A0A068UWD5"/>
<keyword evidence="12" id="KW-1185">Reference proteome</keyword>
<feature type="transmembrane region" description="Helical" evidence="8">
    <location>
        <begin position="181"/>
        <end position="202"/>
    </location>
</feature>
<dbReference type="OMA" id="FTIYVFI"/>
<dbReference type="GO" id="GO:0019706">
    <property type="term" value="F:protein-cysteine S-palmitoyltransferase activity"/>
    <property type="evidence" value="ECO:0007669"/>
    <property type="project" value="UniProtKB-EC"/>
</dbReference>
<dbReference type="InParanoid" id="A0A068UWD5"/>
<dbReference type="EC" id="2.3.1.225" evidence="8"/>
<dbReference type="AlphaFoldDB" id="A0A068UWD5"/>
<dbReference type="GO" id="GO:0005783">
    <property type="term" value="C:endoplasmic reticulum"/>
    <property type="evidence" value="ECO:0007669"/>
    <property type="project" value="TreeGrafter"/>
</dbReference>
<evidence type="ECO:0000256" key="2">
    <source>
        <dbReference type="ARBA" id="ARBA00008574"/>
    </source>
</evidence>
<evidence type="ECO:0000313" key="12">
    <source>
        <dbReference type="Proteomes" id="UP000295252"/>
    </source>
</evidence>
<evidence type="ECO:0000256" key="1">
    <source>
        <dbReference type="ARBA" id="ARBA00004127"/>
    </source>
</evidence>
<keyword evidence="4 8" id="KW-0812">Transmembrane</keyword>
<proteinExistence type="inferred from homology"/>
<evidence type="ECO:0000256" key="9">
    <source>
        <dbReference type="SAM" id="MobiDB-lite"/>
    </source>
</evidence>